<evidence type="ECO:0000256" key="1">
    <source>
        <dbReference type="SAM" id="MobiDB-lite"/>
    </source>
</evidence>
<dbReference type="EMBL" id="MN739358">
    <property type="protein sequence ID" value="QHT00726.1"/>
    <property type="molecule type" value="Genomic_DNA"/>
</dbReference>
<dbReference type="AlphaFoldDB" id="A0A6C0C7L9"/>
<feature type="compositionally biased region" description="Acidic residues" evidence="1">
    <location>
        <begin position="150"/>
        <end position="163"/>
    </location>
</feature>
<organism evidence="2">
    <name type="scientific">viral metagenome</name>
    <dbReference type="NCBI Taxonomy" id="1070528"/>
    <lineage>
        <taxon>unclassified sequences</taxon>
        <taxon>metagenomes</taxon>
        <taxon>organismal metagenomes</taxon>
    </lineage>
</organism>
<proteinExistence type="predicted"/>
<feature type="region of interest" description="Disordered" evidence="1">
    <location>
        <begin position="139"/>
        <end position="178"/>
    </location>
</feature>
<protein>
    <submittedName>
        <fullName evidence="2">Uncharacterized protein</fullName>
    </submittedName>
</protein>
<sequence length="484" mass="55784">MSAINKILIKDAKSRYEGITDDLHPIKSLVSDKILDYDLPTLVKSDFDYNKSTKLCNDIVSFKTTFYEKYPFLVGLDMKNLLVAGGSVGDIVRKQNNRGIDVDFFVYGLELDEANARVKQWVVDVINCAKKYVVRSDPKNKKKNKKESSSETETESDDVDSEDSPPRKYVPGGKRATKKNSDLDCIMVRNNNTLLMNIFGTKLQLIFRLYKTKSEILHGFDLGSSAVGFDGKQVFFTTLGKFCYEHSCNIIDTTRRSTTYECRLEKYFDRGFNIVLSKLDITKLRTEYFAYQMKEVCILPHFVFSYSDIVGNKISLHKFYNKYSITSDYQLEDIDEYKSFSVNIYNLVNDIDFFYYTSESTDTEVIDVLNKPPRLAKGSIIAFYEILKKNISNKNIDVIKLKQFLPIEKIATIVTNLVENKDPTYIDKLIQKQTDMVLKKLAKLEKRDHSVINWITQEPGTQISGSFNPIIKDEKDWYGALYVK</sequence>
<reference evidence="2" key="1">
    <citation type="journal article" date="2020" name="Nature">
        <title>Giant virus diversity and host interactions through global metagenomics.</title>
        <authorList>
            <person name="Schulz F."/>
            <person name="Roux S."/>
            <person name="Paez-Espino D."/>
            <person name="Jungbluth S."/>
            <person name="Walsh D.A."/>
            <person name="Denef V.J."/>
            <person name="McMahon K.D."/>
            <person name="Konstantinidis K.T."/>
            <person name="Eloe-Fadrosh E.A."/>
            <person name="Kyrpides N.C."/>
            <person name="Woyke T."/>
        </authorList>
    </citation>
    <scope>NUCLEOTIDE SEQUENCE</scope>
    <source>
        <strain evidence="2">GVMAG-M-3300020192-26</strain>
    </source>
</reference>
<accession>A0A6C0C7L9</accession>
<evidence type="ECO:0000313" key="2">
    <source>
        <dbReference type="EMBL" id="QHT00726.1"/>
    </source>
</evidence>
<name>A0A6C0C7L9_9ZZZZ</name>